<dbReference type="EMBL" id="CP090172">
    <property type="protein sequence ID" value="UJO22827.1"/>
    <property type="molecule type" value="Genomic_DNA"/>
</dbReference>
<dbReference type="Proteomes" id="UP000756132">
    <property type="component" value="Chromosome 10"/>
</dbReference>
<keyword evidence="2" id="KW-0808">Transferase</keyword>
<dbReference type="GO" id="GO:0004674">
    <property type="term" value="F:protein serine/threonine kinase activity"/>
    <property type="evidence" value="ECO:0007669"/>
    <property type="project" value="UniProtKB-EC"/>
</dbReference>
<evidence type="ECO:0000256" key="5">
    <source>
        <dbReference type="ARBA" id="ARBA00022840"/>
    </source>
</evidence>
<dbReference type="KEGG" id="ffu:CLAFUR5_11738"/>
<dbReference type="Gene3D" id="1.10.510.10">
    <property type="entry name" value="Transferase(Phosphotransferase) domain 1"/>
    <property type="match status" value="1"/>
</dbReference>
<dbReference type="GO" id="GO:0005524">
    <property type="term" value="F:ATP binding"/>
    <property type="evidence" value="ECO:0007669"/>
    <property type="project" value="UniProtKB-KW"/>
</dbReference>
<keyword evidence="3" id="KW-0547">Nucleotide-binding</keyword>
<dbReference type="OrthoDB" id="310217at2759"/>
<feature type="region of interest" description="Disordered" evidence="6">
    <location>
        <begin position="1"/>
        <end position="34"/>
    </location>
</feature>
<evidence type="ECO:0000256" key="1">
    <source>
        <dbReference type="ARBA" id="ARBA00012513"/>
    </source>
</evidence>
<dbReference type="PANTHER" id="PTHR43671">
    <property type="entry name" value="SERINE/THREONINE-PROTEIN KINASE NEK"/>
    <property type="match status" value="1"/>
</dbReference>
<dbReference type="AlphaFoldDB" id="A0A9Q8UUI3"/>
<evidence type="ECO:0000256" key="4">
    <source>
        <dbReference type="ARBA" id="ARBA00022777"/>
    </source>
</evidence>
<feature type="compositionally biased region" description="Basic and acidic residues" evidence="6">
    <location>
        <begin position="1"/>
        <end position="10"/>
    </location>
</feature>
<reference evidence="8" key="2">
    <citation type="journal article" date="2022" name="Microb. Genom.">
        <title>A chromosome-scale genome assembly of the tomato pathogen Cladosporium fulvum reveals a compartmentalized genome architecture and the presence of a dispensable chromosome.</title>
        <authorList>
            <person name="Zaccaron A.Z."/>
            <person name="Chen L.H."/>
            <person name="Samaras A."/>
            <person name="Stergiopoulos I."/>
        </authorList>
    </citation>
    <scope>NUCLEOTIDE SEQUENCE</scope>
    <source>
        <strain evidence="8">Race5_Kim</strain>
    </source>
</reference>
<dbReference type="GeneID" id="71991616"/>
<proteinExistence type="predicted"/>
<dbReference type="InterPro" id="IPR011009">
    <property type="entry name" value="Kinase-like_dom_sf"/>
</dbReference>
<evidence type="ECO:0000313" key="8">
    <source>
        <dbReference type="EMBL" id="UJO22827.1"/>
    </source>
</evidence>
<dbReference type="InterPro" id="IPR050660">
    <property type="entry name" value="NEK_Ser/Thr_kinase"/>
</dbReference>
<dbReference type="SUPFAM" id="SSF56112">
    <property type="entry name" value="Protein kinase-like (PK-like)"/>
    <property type="match status" value="1"/>
</dbReference>
<evidence type="ECO:0000313" key="9">
    <source>
        <dbReference type="Proteomes" id="UP000756132"/>
    </source>
</evidence>
<feature type="domain" description="Protein kinase" evidence="7">
    <location>
        <begin position="265"/>
        <end position="510"/>
    </location>
</feature>
<dbReference type="PROSITE" id="PS00108">
    <property type="entry name" value="PROTEIN_KINASE_ST"/>
    <property type="match status" value="1"/>
</dbReference>
<dbReference type="RefSeq" id="XP_047767193.1">
    <property type="nucleotide sequence ID" value="XM_047910886.1"/>
</dbReference>
<keyword evidence="5" id="KW-0067">ATP-binding</keyword>
<dbReference type="PROSITE" id="PS50011">
    <property type="entry name" value="PROTEIN_KINASE_DOM"/>
    <property type="match status" value="1"/>
</dbReference>
<accession>A0A9Q8UUI3</accession>
<reference evidence="8" key="1">
    <citation type="submission" date="2021-12" db="EMBL/GenBank/DDBJ databases">
        <authorList>
            <person name="Zaccaron A."/>
            <person name="Stergiopoulos I."/>
        </authorList>
    </citation>
    <scope>NUCLEOTIDE SEQUENCE</scope>
    <source>
        <strain evidence="8">Race5_Kim</strain>
    </source>
</reference>
<dbReference type="EC" id="2.7.11.1" evidence="1"/>
<name>A0A9Q8UUI3_PASFU</name>
<evidence type="ECO:0000256" key="6">
    <source>
        <dbReference type="SAM" id="MobiDB-lite"/>
    </source>
</evidence>
<evidence type="ECO:0000259" key="7">
    <source>
        <dbReference type="PROSITE" id="PS50011"/>
    </source>
</evidence>
<dbReference type="InterPro" id="IPR008271">
    <property type="entry name" value="Ser/Thr_kinase_AS"/>
</dbReference>
<keyword evidence="9" id="KW-1185">Reference proteome</keyword>
<dbReference type="PANTHER" id="PTHR43671:SF13">
    <property type="entry name" value="SERINE_THREONINE-PROTEIN KINASE NEK2"/>
    <property type="match status" value="1"/>
</dbReference>
<gene>
    <name evidence="8" type="ORF">CLAFUR5_11738</name>
</gene>
<protein>
    <recommendedName>
        <fullName evidence="1">non-specific serine/threonine protein kinase</fullName>
        <ecNumber evidence="1">2.7.11.1</ecNumber>
    </recommendedName>
</protein>
<organism evidence="8 9">
    <name type="scientific">Passalora fulva</name>
    <name type="common">Tomato leaf mold</name>
    <name type="synonym">Cladosporium fulvum</name>
    <dbReference type="NCBI Taxonomy" id="5499"/>
    <lineage>
        <taxon>Eukaryota</taxon>
        <taxon>Fungi</taxon>
        <taxon>Dikarya</taxon>
        <taxon>Ascomycota</taxon>
        <taxon>Pezizomycotina</taxon>
        <taxon>Dothideomycetes</taxon>
        <taxon>Dothideomycetidae</taxon>
        <taxon>Mycosphaerellales</taxon>
        <taxon>Mycosphaerellaceae</taxon>
        <taxon>Fulvia</taxon>
    </lineage>
</organism>
<sequence length="510" mass="57719">MLNARNETEKNTMSGVRTTRQREHTRSGLGNLADALLRPSTTRGLLESTMAPSMPNGKLDDFIQFAVERMIGGQAVKDREISLLTTEYLAQPSAHLAILDETVIAVNDAERHYYHQLQTAEDGSDYIRRNPDRTIVQRANRLDKVHGAALLLVETCHIAFEALGRASRAHQAHLDRTTRSPILIALGRWLTEYNTRLQDAVQSKYEVKDEFDDAVRVCPGRKVPWPMSKLHPQVRDQIQRVAIEEVKKIPAFEPLPSVFDDTIKWAPVHHFQGGMSKATLMVGVDSTTRMIKMRMVRKDTLQSDRQWGNVKFWRGDLRNGHNMLPTEYVSHRLVGGAPGSRFVPKILADVELNPHQLSYHMMMEFAANGDLWDVFDAHRKARIAVPELFLWLVFQALIEAAVVMKRGNSDQDVASRADWMEIVHCDLKPRNVFLDLPHEEHFKLYPRPKLGDFGCAFLTTPKDTVNPLLWCHGGGTRGFLAPEQDAHADGVTGKLVDDFPLISHTNVWGI</sequence>
<evidence type="ECO:0000256" key="2">
    <source>
        <dbReference type="ARBA" id="ARBA00022679"/>
    </source>
</evidence>
<dbReference type="InterPro" id="IPR000719">
    <property type="entry name" value="Prot_kinase_dom"/>
</dbReference>
<keyword evidence="4" id="KW-0418">Kinase</keyword>
<evidence type="ECO:0000256" key="3">
    <source>
        <dbReference type="ARBA" id="ARBA00022741"/>
    </source>
</evidence>